<reference evidence="1" key="1">
    <citation type="submission" date="2017-05" db="EMBL/GenBank/DDBJ databases">
        <title>The Genome Sequence of Enterococcus sp. 9D6_DIV0238.</title>
        <authorList>
            <consortium name="The Broad Institute Genomics Platform"/>
            <consortium name="The Broad Institute Genomic Center for Infectious Diseases"/>
            <person name="Earl A."/>
            <person name="Manson A."/>
            <person name="Schwartman J."/>
            <person name="Gilmore M."/>
            <person name="Abouelleil A."/>
            <person name="Cao P."/>
            <person name="Chapman S."/>
            <person name="Cusick C."/>
            <person name="Shea T."/>
            <person name="Young S."/>
            <person name="Neafsey D."/>
            <person name="Nusbaum C."/>
            <person name="Birren B."/>
        </authorList>
    </citation>
    <scope>NUCLEOTIDE SEQUENCE [LARGE SCALE GENOMIC DNA]</scope>
    <source>
        <strain evidence="1">9D6_DIV0238</strain>
    </source>
</reference>
<dbReference type="AlphaFoldDB" id="A0A200JDM4"/>
<dbReference type="Proteomes" id="UP000196151">
    <property type="component" value="Chromosome"/>
</dbReference>
<reference evidence="2" key="3">
    <citation type="submission" date="2024-03" db="EMBL/GenBank/DDBJ databases">
        <title>The Genome Sequence of Enterococcus sp. DIV0238c.</title>
        <authorList>
            <consortium name="The Broad Institute Genomics Platform"/>
            <consortium name="The Broad Institute Microbial Omics Core"/>
            <consortium name="The Broad Institute Genomic Center for Infectious Diseases"/>
            <person name="Earl A."/>
            <person name="Manson A."/>
            <person name="Gilmore M."/>
            <person name="Schwartman J."/>
            <person name="Shea T."/>
            <person name="Abouelleil A."/>
            <person name="Cao P."/>
            <person name="Chapman S."/>
            <person name="Cusick C."/>
            <person name="Young S."/>
            <person name="Neafsey D."/>
            <person name="Nusbaum C."/>
            <person name="Birren B."/>
        </authorList>
    </citation>
    <scope>NUCLEOTIDE SEQUENCE</scope>
    <source>
        <strain evidence="2">9D6_DIV0238</strain>
    </source>
</reference>
<evidence type="ECO:0000313" key="3">
    <source>
        <dbReference type="Proteomes" id="UP000196151"/>
    </source>
</evidence>
<accession>A0A200JDM4</accession>
<proteinExistence type="predicted"/>
<dbReference type="EMBL" id="CP147246">
    <property type="protein sequence ID" value="WYJ95300.1"/>
    <property type="molecule type" value="Genomic_DNA"/>
</dbReference>
<organism evidence="1">
    <name type="scientific">Candidatus Enterococcus dunnyi</name>
    <dbReference type="NCBI Taxonomy" id="1834192"/>
    <lineage>
        <taxon>Bacteria</taxon>
        <taxon>Bacillati</taxon>
        <taxon>Bacillota</taxon>
        <taxon>Bacilli</taxon>
        <taxon>Lactobacillales</taxon>
        <taxon>Enterococcaceae</taxon>
        <taxon>Enterococcus</taxon>
    </lineage>
</organism>
<reference evidence="2" key="2">
    <citation type="submission" date="2017-05" db="EMBL/GenBank/DDBJ databases">
        <authorList>
            <consortium name="The Broad Institute Genomics Platform"/>
            <consortium name="The Broad Institute Genomic Center for Infectious Diseases"/>
            <person name="Earl A."/>
            <person name="Manson A."/>
            <person name="Schwartman J."/>
            <person name="Gilmore M."/>
            <person name="Abouelleil A."/>
            <person name="Cao P."/>
            <person name="Chapman S."/>
            <person name="Cusick C."/>
            <person name="Shea T."/>
            <person name="Young S."/>
            <person name="Neafsey D."/>
            <person name="Nusbaum C."/>
            <person name="Birren B."/>
        </authorList>
    </citation>
    <scope>NUCLEOTIDE SEQUENCE</scope>
    <source>
        <strain evidence="2">9D6_DIV0238</strain>
    </source>
</reference>
<protein>
    <submittedName>
        <fullName evidence="1">Uncharacterized protein</fullName>
    </submittedName>
</protein>
<dbReference type="RefSeq" id="WP_087639466.1">
    <property type="nucleotide sequence ID" value="NZ_CP147246.1"/>
</dbReference>
<evidence type="ECO:0000313" key="2">
    <source>
        <dbReference type="EMBL" id="WYJ95300.1"/>
    </source>
</evidence>
<dbReference type="EMBL" id="NIBQ01000001">
    <property type="protein sequence ID" value="OUZ34780.1"/>
    <property type="molecule type" value="Genomic_DNA"/>
</dbReference>
<keyword evidence="3" id="KW-1185">Reference proteome</keyword>
<dbReference type="OrthoDB" id="2365336at2"/>
<name>A0A200JDM4_9ENTE</name>
<gene>
    <name evidence="1" type="ORF">A5889_000255</name>
    <name evidence="2" type="ORF">A5889_002848</name>
</gene>
<evidence type="ECO:0000313" key="1">
    <source>
        <dbReference type="EMBL" id="OUZ34780.1"/>
    </source>
</evidence>
<sequence>MTNYTDKERKLIAEQQYKDLKTNKKVNVKGIGTIGYVSKVVNDKKTGEQAYIITDGNPKVQKPEEVNHVTVMFQGSLGVDKTL</sequence>